<organism evidence="1 2">
    <name type="scientific">Pseudomonas avellanae</name>
    <dbReference type="NCBI Taxonomy" id="46257"/>
    <lineage>
        <taxon>Bacteria</taxon>
        <taxon>Pseudomonadati</taxon>
        <taxon>Pseudomonadota</taxon>
        <taxon>Gammaproteobacteria</taxon>
        <taxon>Pseudomonadales</taxon>
        <taxon>Pseudomonadaceae</taxon>
        <taxon>Pseudomonas</taxon>
    </lineage>
</organism>
<sequence>MFPGHDRLIVQVSDDITRLQTDQRRRTLSDFLDGHATLDVQRLLLLGGQLDHRNAQTIAAALGTGACSTAHFLAFIRQRADSDGQFLTLAITNHFKLGLAAILEVADQVRQVSRHDDWLAVGTENNVTDLQTTLGRRTIFQHLCNQRTGWLVQTERLSQVLVHFLNNHAQPAATDFATGLELVGNVHGDIDRNSERQAHEAARAGEYLRVDPNHFARHVEQRTTRVTRVDRYVGLNERHIGVIGQTATLGADDTFGHRMIETERRTDRQDPLAHFERVGITQLGGRQVLAFDLQHGDIGARVGAYQLGFQFAAVREAHENFVGTVDHMVVGQHIAIGRDDKARAQRLSLALAITLAGSWCARTWWHAALEKFAQHRRQAFQIRHLLVGDGAIRQFLTCTDVHYRRRGLLDQPGKVRQVFCLGRSDLTEHQHGGDQ</sequence>
<evidence type="ECO:0000313" key="2">
    <source>
        <dbReference type="Proteomes" id="UP000281514"/>
    </source>
</evidence>
<accession>A0A3M5U216</accession>
<proteinExistence type="predicted"/>
<evidence type="ECO:0000313" key="1">
    <source>
        <dbReference type="EMBL" id="RMU39890.1"/>
    </source>
</evidence>
<dbReference type="EMBL" id="RBTX01000099">
    <property type="protein sequence ID" value="RMU39890.1"/>
    <property type="molecule type" value="Genomic_DNA"/>
</dbReference>
<reference evidence="1 2" key="1">
    <citation type="submission" date="2018-08" db="EMBL/GenBank/DDBJ databases">
        <title>Recombination of ecologically and evolutionarily significant loci maintains genetic cohesion in the Pseudomonas syringae species complex.</title>
        <authorList>
            <person name="Dillon M."/>
            <person name="Thakur S."/>
            <person name="Almeida R.N.D."/>
            <person name="Weir B.S."/>
            <person name="Guttman D.S."/>
        </authorList>
    </citation>
    <scope>NUCLEOTIDE SEQUENCE [LARGE SCALE GENOMIC DNA]</scope>
    <source>
        <strain evidence="1 2">ICMP 9749</strain>
    </source>
</reference>
<protein>
    <submittedName>
        <fullName evidence="1">Uncharacterized protein</fullName>
    </submittedName>
</protein>
<dbReference type="Proteomes" id="UP000281514">
    <property type="component" value="Unassembled WGS sequence"/>
</dbReference>
<comment type="caution">
    <text evidence="1">The sequence shown here is derived from an EMBL/GenBank/DDBJ whole genome shotgun (WGS) entry which is preliminary data.</text>
</comment>
<dbReference type="AlphaFoldDB" id="A0A3M5U216"/>
<name>A0A3M5U216_9PSED</name>
<gene>
    <name evidence="1" type="ORF">ALP32_04543</name>
</gene>